<dbReference type="PANTHER" id="PTHR48098">
    <property type="entry name" value="ENTEROCHELIN ESTERASE-RELATED"/>
    <property type="match status" value="1"/>
</dbReference>
<comment type="caution">
    <text evidence="1">The sequence shown here is derived from an EMBL/GenBank/DDBJ whole genome shotgun (WGS) entry which is preliminary data.</text>
</comment>
<proteinExistence type="predicted"/>
<dbReference type="RefSeq" id="WP_116190436.1">
    <property type="nucleotide sequence ID" value="NZ_QTTN01000022.1"/>
</dbReference>
<name>A0A3D9RTM1_9BACL</name>
<dbReference type="AlphaFoldDB" id="A0A3D9RTM1"/>
<dbReference type="PANTHER" id="PTHR48098:SF3">
    <property type="entry name" value="IRON(III) ENTEROBACTIN ESTERASE"/>
    <property type="match status" value="1"/>
</dbReference>
<reference evidence="1 2" key="1">
    <citation type="submission" date="2018-08" db="EMBL/GenBank/DDBJ databases">
        <title>Genomic Encyclopedia of Type Strains, Phase III (KMG-III): the genomes of soil and plant-associated and newly described type strains.</title>
        <authorList>
            <person name="Whitman W."/>
        </authorList>
    </citation>
    <scope>NUCLEOTIDE SEQUENCE [LARGE SCALE GENOMIC DNA]</scope>
    <source>
        <strain evidence="1 2">CGMCC 1.10966</strain>
    </source>
</reference>
<dbReference type="Pfam" id="PF00756">
    <property type="entry name" value="Esterase"/>
    <property type="match status" value="1"/>
</dbReference>
<evidence type="ECO:0000313" key="1">
    <source>
        <dbReference type="EMBL" id="REE80072.1"/>
    </source>
</evidence>
<gene>
    <name evidence="1" type="ORF">A8990_12225</name>
</gene>
<organism evidence="1 2">
    <name type="scientific">Paenibacillus taihuensis</name>
    <dbReference type="NCBI Taxonomy" id="1156355"/>
    <lineage>
        <taxon>Bacteria</taxon>
        <taxon>Bacillati</taxon>
        <taxon>Bacillota</taxon>
        <taxon>Bacilli</taxon>
        <taxon>Bacillales</taxon>
        <taxon>Paenibacillaceae</taxon>
        <taxon>Paenibacillus</taxon>
    </lineage>
</organism>
<sequence length="247" mass="27844">MTDARYLKRTIVKDVIPSQNLPEGERNLRIYLPPGYNELLSYPVVYCQDGEQFFNFGRIATTANQLILDEGIEPFIIVGVEVDIAHRTAEYSPDGDRHHGYVAFFGDELVPYIESKYPARRDKSARILAGDSLGGTVSLHLALTYPDLFDQVISLSGAFYPASRAIAEQSADLSRLSLFMIVGLQETAFKSDRGTVYDFVAINREMKVILEGRGARINYSEHNGDHVWGFWQQHIPDALRAFLHEEA</sequence>
<protein>
    <submittedName>
        <fullName evidence="1">Enterochelin esterase-like enzyme</fullName>
    </submittedName>
</protein>
<dbReference type="EMBL" id="QTTN01000022">
    <property type="protein sequence ID" value="REE80072.1"/>
    <property type="molecule type" value="Genomic_DNA"/>
</dbReference>
<dbReference type="OrthoDB" id="9803578at2"/>
<dbReference type="SUPFAM" id="SSF53474">
    <property type="entry name" value="alpha/beta-Hydrolases"/>
    <property type="match status" value="1"/>
</dbReference>
<evidence type="ECO:0000313" key="2">
    <source>
        <dbReference type="Proteomes" id="UP000256304"/>
    </source>
</evidence>
<dbReference type="InterPro" id="IPR050583">
    <property type="entry name" value="Mycobacterial_A85_antigen"/>
</dbReference>
<dbReference type="InterPro" id="IPR000801">
    <property type="entry name" value="Esterase-like"/>
</dbReference>
<dbReference type="InterPro" id="IPR029058">
    <property type="entry name" value="AB_hydrolase_fold"/>
</dbReference>
<dbReference type="Proteomes" id="UP000256304">
    <property type="component" value="Unassembled WGS sequence"/>
</dbReference>
<dbReference type="Gene3D" id="3.40.50.1820">
    <property type="entry name" value="alpha/beta hydrolase"/>
    <property type="match status" value="1"/>
</dbReference>
<keyword evidence="2" id="KW-1185">Reference proteome</keyword>
<accession>A0A3D9RTM1</accession>